<dbReference type="Pfam" id="PF04389">
    <property type="entry name" value="Peptidase_M28"/>
    <property type="match status" value="1"/>
</dbReference>
<dbReference type="RefSeq" id="WP_089372884.1">
    <property type="nucleotide sequence ID" value="NZ_BMEP01000005.1"/>
</dbReference>
<feature type="region of interest" description="Disordered" evidence="1">
    <location>
        <begin position="24"/>
        <end position="43"/>
    </location>
</feature>
<accession>A0A239BKT9</accession>
<dbReference type="InterPro" id="IPR045175">
    <property type="entry name" value="M28_fam"/>
</dbReference>
<dbReference type="Gene3D" id="3.40.630.10">
    <property type="entry name" value="Zn peptidases"/>
    <property type="match status" value="1"/>
</dbReference>
<feature type="chain" id="PRO_5012986366" evidence="2">
    <location>
        <begin position="23"/>
        <end position="348"/>
    </location>
</feature>
<evidence type="ECO:0000259" key="3">
    <source>
        <dbReference type="Pfam" id="PF04389"/>
    </source>
</evidence>
<dbReference type="EMBL" id="FZNY01000006">
    <property type="protein sequence ID" value="SNS08827.1"/>
    <property type="molecule type" value="Genomic_DNA"/>
</dbReference>
<dbReference type="PANTHER" id="PTHR12147">
    <property type="entry name" value="METALLOPEPTIDASE M28 FAMILY MEMBER"/>
    <property type="match status" value="1"/>
</dbReference>
<evidence type="ECO:0000256" key="1">
    <source>
        <dbReference type="SAM" id="MobiDB-lite"/>
    </source>
</evidence>
<sequence>MRKILFYILIGSLITSCGTALQSVDESKVPPPPPPVSIPDVPKPDPTKAQVTMVFPDVDRMKSVKRTIEFLAADELQGRDTGSQGIEIAAQFIEARFKNAGVAPYFETYRDDFKAKDKDAFNIVGVVEGNDPKLKNEIIIIGAHYDHIGKAKPVGDDVIANGANDNAAGTTAVLALADHFAKAKTNKRTIIFTLYSAEEKGLLGSKHLAKKLKKENITPYVMFNIEMIGVPMKDKDHLVYISGYDLSNMPAKFNEYAGEKVIGFLPKAKEFNLFRRSDNYPFYQEFGIPAHTISSFDFTNFDHYHGVGDEADKMDIAFMENVIEKLIPGLERMANTPNQEIKMNEIKN</sequence>
<protein>
    <submittedName>
        <fullName evidence="4">Peptidase family M28</fullName>
    </submittedName>
</protein>
<organism evidence="4 5">
    <name type="scientific">Dokdonia pacifica</name>
    <dbReference type="NCBI Taxonomy" id="1627892"/>
    <lineage>
        <taxon>Bacteria</taxon>
        <taxon>Pseudomonadati</taxon>
        <taxon>Bacteroidota</taxon>
        <taxon>Flavobacteriia</taxon>
        <taxon>Flavobacteriales</taxon>
        <taxon>Flavobacteriaceae</taxon>
        <taxon>Dokdonia</taxon>
    </lineage>
</organism>
<dbReference type="PROSITE" id="PS51257">
    <property type="entry name" value="PROKAR_LIPOPROTEIN"/>
    <property type="match status" value="1"/>
</dbReference>
<keyword evidence="5" id="KW-1185">Reference proteome</keyword>
<dbReference type="GO" id="GO:0006508">
    <property type="term" value="P:proteolysis"/>
    <property type="evidence" value="ECO:0007669"/>
    <property type="project" value="InterPro"/>
</dbReference>
<proteinExistence type="predicted"/>
<dbReference type="OrthoDB" id="9764939at2"/>
<feature type="domain" description="Peptidase M28" evidence="3">
    <location>
        <begin position="122"/>
        <end position="323"/>
    </location>
</feature>
<keyword evidence="2" id="KW-0732">Signal</keyword>
<evidence type="ECO:0000313" key="4">
    <source>
        <dbReference type="EMBL" id="SNS08827.1"/>
    </source>
</evidence>
<dbReference type="SUPFAM" id="SSF53187">
    <property type="entry name" value="Zn-dependent exopeptidases"/>
    <property type="match status" value="1"/>
</dbReference>
<dbReference type="PANTHER" id="PTHR12147:SF26">
    <property type="entry name" value="PEPTIDASE M28 DOMAIN-CONTAINING PROTEIN"/>
    <property type="match status" value="1"/>
</dbReference>
<name>A0A239BKT9_9FLAO</name>
<evidence type="ECO:0000256" key="2">
    <source>
        <dbReference type="SAM" id="SignalP"/>
    </source>
</evidence>
<evidence type="ECO:0000313" key="5">
    <source>
        <dbReference type="Proteomes" id="UP000198379"/>
    </source>
</evidence>
<dbReference type="AlphaFoldDB" id="A0A239BKT9"/>
<gene>
    <name evidence="4" type="ORF">SAMN06265376_106281</name>
</gene>
<dbReference type="GO" id="GO:0008235">
    <property type="term" value="F:metalloexopeptidase activity"/>
    <property type="evidence" value="ECO:0007669"/>
    <property type="project" value="InterPro"/>
</dbReference>
<dbReference type="Proteomes" id="UP000198379">
    <property type="component" value="Unassembled WGS sequence"/>
</dbReference>
<feature type="signal peptide" evidence="2">
    <location>
        <begin position="1"/>
        <end position="22"/>
    </location>
</feature>
<dbReference type="CDD" id="cd03877">
    <property type="entry name" value="M28_like"/>
    <property type="match status" value="1"/>
</dbReference>
<reference evidence="4 5" key="1">
    <citation type="submission" date="2017-06" db="EMBL/GenBank/DDBJ databases">
        <authorList>
            <person name="Kim H.J."/>
            <person name="Triplett B.A."/>
        </authorList>
    </citation>
    <scope>NUCLEOTIDE SEQUENCE [LARGE SCALE GENOMIC DNA]</scope>
    <source>
        <strain evidence="4 5">DSM 25597</strain>
    </source>
</reference>
<dbReference type="InterPro" id="IPR007484">
    <property type="entry name" value="Peptidase_M28"/>
</dbReference>